<sequence length="584" mass="64336">MKKRLYISFGLFTLAMLLLGSFGFLRFDSKTSDAMFSSGTLSKSFFDDAYDSVPKQSHVSTRSALSAHHLLVGNKIAGLFDQIGSPFVRQVVLLSPNHFERGKSTAQITDGNWQTPYGVLKTDSVAIQKLVQAGMFTRESETFKGEHGISALTPFVKRSFPNARLIPIILHDSLSFEDTNALGKDLASKFPNAVVIASADMSHYLPNYAAMYHDEVTLNALASGGCDGCELEVDANSVLRVLFAVNRARKMEAWNLTHHGSSIGLGVGTLPEQNTSHILGYFTKGKPADEPFAAIHMVGDIMLDRDVRKKIAQDGTDAPWKNMHRFLSGSHLVVGNLEGTVSDALSDHSYNAPYRFIFDPKSVEAMKPHIDLVSLANNHAGDRFIEGELQTHTELDRLQIPWFGSYQNGLMRNDQTIGDTQIAFIGYHAFVPNEQVLEQEIRFAKLDGRFVIVYPHWGTEYAPLPDSQQKRLAQEMAKAGADLVIGGHPHVAQGIDLVEKTPVAWSLGNFIFDQPMPETFLALTIGVIVKPHAIELFLLPVFTKDGQPTAVTDAQAKQLFQSIASRSAPNLSAQIKNGHLIFSR</sequence>
<dbReference type="Proteomes" id="UP000177331">
    <property type="component" value="Unassembled WGS sequence"/>
</dbReference>
<evidence type="ECO:0000313" key="4">
    <source>
        <dbReference type="Proteomes" id="UP000177331"/>
    </source>
</evidence>
<dbReference type="InterPro" id="IPR029052">
    <property type="entry name" value="Metallo-depent_PP-like"/>
</dbReference>
<evidence type="ECO:0000259" key="2">
    <source>
        <dbReference type="SMART" id="SM00854"/>
    </source>
</evidence>
<dbReference type="PANTHER" id="PTHR33393">
    <property type="entry name" value="POLYGLUTAMINE SYNTHESIS ACCESSORY PROTEIN RV0574C-RELATED"/>
    <property type="match status" value="1"/>
</dbReference>
<name>A0A1F7W181_9BACT</name>
<protein>
    <submittedName>
        <fullName evidence="3">AmmeMemoRadiSam system protein B</fullName>
    </submittedName>
</protein>
<evidence type="ECO:0000313" key="3">
    <source>
        <dbReference type="EMBL" id="OGL96416.1"/>
    </source>
</evidence>
<proteinExistence type="inferred from homology"/>
<evidence type="ECO:0000256" key="1">
    <source>
        <dbReference type="ARBA" id="ARBA00005662"/>
    </source>
</evidence>
<dbReference type="InterPro" id="IPR052169">
    <property type="entry name" value="CW_Biosynth-Accessory"/>
</dbReference>
<dbReference type="NCBIfam" id="TIGR04336">
    <property type="entry name" value="AmmeMemoSam_B"/>
    <property type="match status" value="1"/>
</dbReference>
<dbReference type="Pfam" id="PF01875">
    <property type="entry name" value="Memo"/>
    <property type="match status" value="1"/>
</dbReference>
<dbReference type="STRING" id="1802421.A2318_03410"/>
<reference evidence="3 4" key="1">
    <citation type="journal article" date="2016" name="Nat. Commun.">
        <title>Thousands of microbial genomes shed light on interconnected biogeochemical processes in an aquifer system.</title>
        <authorList>
            <person name="Anantharaman K."/>
            <person name="Brown C.T."/>
            <person name="Hug L.A."/>
            <person name="Sharon I."/>
            <person name="Castelle C.J."/>
            <person name="Probst A.J."/>
            <person name="Thomas B.C."/>
            <person name="Singh A."/>
            <person name="Wilkins M.J."/>
            <person name="Karaoz U."/>
            <person name="Brodie E.L."/>
            <person name="Williams K.H."/>
            <person name="Hubbard S.S."/>
            <person name="Banfield J.F."/>
        </authorList>
    </citation>
    <scope>NUCLEOTIDE SEQUENCE [LARGE SCALE GENOMIC DNA]</scope>
</reference>
<comment type="similarity">
    <text evidence="1">Belongs to the CapA family.</text>
</comment>
<dbReference type="InterPro" id="IPR019079">
    <property type="entry name" value="Capsule_synth_CapA"/>
</dbReference>
<dbReference type="Gene3D" id="3.40.830.10">
    <property type="entry name" value="LigB-like"/>
    <property type="match status" value="1"/>
</dbReference>
<dbReference type="CDD" id="cd07381">
    <property type="entry name" value="MPP_CapA"/>
    <property type="match status" value="1"/>
</dbReference>
<gene>
    <name evidence="3" type="ORF">A2318_03410</name>
</gene>
<dbReference type="EMBL" id="MGFD01000068">
    <property type="protein sequence ID" value="OGL96416.1"/>
    <property type="molecule type" value="Genomic_DNA"/>
</dbReference>
<accession>A0A1F7W181</accession>
<feature type="domain" description="Capsule synthesis protein CapA" evidence="2">
    <location>
        <begin position="294"/>
        <end position="514"/>
    </location>
</feature>
<organism evidence="3 4">
    <name type="scientific">Candidatus Uhrbacteria bacterium RIFOXYB2_FULL_45_11</name>
    <dbReference type="NCBI Taxonomy" id="1802421"/>
    <lineage>
        <taxon>Bacteria</taxon>
        <taxon>Candidatus Uhriibacteriota</taxon>
    </lineage>
</organism>
<dbReference type="PANTHER" id="PTHR33393:SF13">
    <property type="entry name" value="PGA BIOSYNTHESIS PROTEIN CAPA"/>
    <property type="match status" value="1"/>
</dbReference>
<dbReference type="Gene3D" id="3.60.21.10">
    <property type="match status" value="1"/>
</dbReference>
<dbReference type="AlphaFoldDB" id="A0A1F7W181"/>
<dbReference type="SUPFAM" id="SSF56300">
    <property type="entry name" value="Metallo-dependent phosphatases"/>
    <property type="match status" value="1"/>
</dbReference>
<dbReference type="SMART" id="SM00854">
    <property type="entry name" value="PGA_cap"/>
    <property type="match status" value="1"/>
</dbReference>
<dbReference type="InterPro" id="IPR002737">
    <property type="entry name" value="MEMO1_fam"/>
</dbReference>
<dbReference type="Pfam" id="PF09587">
    <property type="entry name" value="PGA_cap"/>
    <property type="match status" value="1"/>
</dbReference>
<comment type="caution">
    <text evidence="3">The sequence shown here is derived from an EMBL/GenBank/DDBJ whole genome shotgun (WGS) entry which is preliminary data.</text>
</comment>